<sequence length="254" mass="27953">MGVGTERNGGESPRSAAGEGPRTVTHDAGDTAVLYCSITDLGDLTVVRDYWFVASPTSKPRSRSADSEPPKGMWRNRSPVKENFDGSKVSANLESGSTSAQPVTWRKLPKSSPLTIGERTWVKDTRIHAEHVPNSTQWNLVIQNVNATDAGTYECQVSKRGKPIRHKVHLAVKGIEISGRNFLKQGENIHLQCNATMVDVSMDNLEWLKDGSPLQQQQQRMRVFTSVSLSPSMSGTISSTLEIRDAQVPQILKE</sequence>
<dbReference type="InterPro" id="IPR003599">
    <property type="entry name" value="Ig_sub"/>
</dbReference>
<comment type="caution">
    <text evidence="3">The sequence shown here is derived from an EMBL/GenBank/DDBJ whole genome shotgun (WGS) entry which is preliminary data.</text>
</comment>
<feature type="compositionally biased region" description="Polar residues" evidence="1">
    <location>
        <begin position="89"/>
        <end position="102"/>
    </location>
</feature>
<dbReference type="SUPFAM" id="SSF48726">
    <property type="entry name" value="Immunoglobulin"/>
    <property type="match status" value="1"/>
</dbReference>
<protein>
    <recommendedName>
        <fullName evidence="2">Ig-like domain-containing protein</fullName>
    </recommendedName>
</protein>
<dbReference type="SMART" id="SM00409">
    <property type="entry name" value="IG"/>
    <property type="match status" value="1"/>
</dbReference>
<dbReference type="InterPro" id="IPR036179">
    <property type="entry name" value="Ig-like_dom_sf"/>
</dbReference>
<dbReference type="Proteomes" id="UP001519460">
    <property type="component" value="Unassembled WGS sequence"/>
</dbReference>
<feature type="domain" description="Ig-like" evidence="2">
    <location>
        <begin position="13"/>
        <end position="165"/>
    </location>
</feature>
<dbReference type="PANTHER" id="PTHR23279">
    <property type="entry name" value="DEFECTIVE PROBOSCIS EXTENSION RESPONSE DPR -RELATED"/>
    <property type="match status" value="1"/>
</dbReference>
<keyword evidence="4" id="KW-1185">Reference proteome</keyword>
<feature type="region of interest" description="Disordered" evidence="1">
    <location>
        <begin position="56"/>
        <end position="106"/>
    </location>
</feature>
<organism evidence="3 4">
    <name type="scientific">Batillaria attramentaria</name>
    <dbReference type="NCBI Taxonomy" id="370345"/>
    <lineage>
        <taxon>Eukaryota</taxon>
        <taxon>Metazoa</taxon>
        <taxon>Spiralia</taxon>
        <taxon>Lophotrochozoa</taxon>
        <taxon>Mollusca</taxon>
        <taxon>Gastropoda</taxon>
        <taxon>Caenogastropoda</taxon>
        <taxon>Sorbeoconcha</taxon>
        <taxon>Cerithioidea</taxon>
        <taxon>Batillariidae</taxon>
        <taxon>Batillaria</taxon>
    </lineage>
</organism>
<dbReference type="InterPro" id="IPR037448">
    <property type="entry name" value="Zig-8"/>
</dbReference>
<dbReference type="Gene3D" id="2.60.40.10">
    <property type="entry name" value="Immunoglobulins"/>
    <property type="match status" value="2"/>
</dbReference>
<dbReference type="PANTHER" id="PTHR23279:SF36">
    <property type="entry name" value="DEFECTIVE PROBOSCIS EXTENSION RESPONSE 9, ISOFORM A"/>
    <property type="match status" value="1"/>
</dbReference>
<gene>
    <name evidence="3" type="ORF">BaRGS_00032632</name>
</gene>
<feature type="non-terminal residue" evidence="3">
    <location>
        <position position="254"/>
    </location>
</feature>
<name>A0ABD0JMT1_9CAEN</name>
<evidence type="ECO:0000256" key="1">
    <source>
        <dbReference type="SAM" id="MobiDB-lite"/>
    </source>
</evidence>
<dbReference type="AlphaFoldDB" id="A0ABD0JMT1"/>
<proteinExistence type="predicted"/>
<evidence type="ECO:0000259" key="2">
    <source>
        <dbReference type="PROSITE" id="PS50835"/>
    </source>
</evidence>
<dbReference type="EMBL" id="JACVVK020000384">
    <property type="protein sequence ID" value="KAK7476139.1"/>
    <property type="molecule type" value="Genomic_DNA"/>
</dbReference>
<dbReference type="Pfam" id="PF07686">
    <property type="entry name" value="V-set"/>
    <property type="match status" value="1"/>
</dbReference>
<dbReference type="InterPro" id="IPR007110">
    <property type="entry name" value="Ig-like_dom"/>
</dbReference>
<feature type="region of interest" description="Disordered" evidence="1">
    <location>
        <begin position="1"/>
        <end position="26"/>
    </location>
</feature>
<accession>A0ABD0JMT1</accession>
<dbReference type="PROSITE" id="PS50835">
    <property type="entry name" value="IG_LIKE"/>
    <property type="match status" value="1"/>
</dbReference>
<reference evidence="3 4" key="1">
    <citation type="journal article" date="2023" name="Sci. Data">
        <title>Genome assembly of the Korean intertidal mud-creeper Batillaria attramentaria.</title>
        <authorList>
            <person name="Patra A.K."/>
            <person name="Ho P.T."/>
            <person name="Jun S."/>
            <person name="Lee S.J."/>
            <person name="Kim Y."/>
            <person name="Won Y.J."/>
        </authorList>
    </citation>
    <scope>NUCLEOTIDE SEQUENCE [LARGE SCALE GENOMIC DNA]</scope>
    <source>
        <strain evidence="3">Wonlab-2016</strain>
    </source>
</reference>
<dbReference type="InterPro" id="IPR013783">
    <property type="entry name" value="Ig-like_fold"/>
</dbReference>
<evidence type="ECO:0000313" key="4">
    <source>
        <dbReference type="Proteomes" id="UP001519460"/>
    </source>
</evidence>
<evidence type="ECO:0000313" key="3">
    <source>
        <dbReference type="EMBL" id="KAK7476139.1"/>
    </source>
</evidence>
<dbReference type="InterPro" id="IPR013106">
    <property type="entry name" value="Ig_V-set"/>
</dbReference>